<evidence type="ECO:0000256" key="2">
    <source>
        <dbReference type="ARBA" id="ARBA00023043"/>
    </source>
</evidence>
<dbReference type="Pfam" id="PF12796">
    <property type="entry name" value="Ank_2"/>
    <property type="match status" value="2"/>
</dbReference>
<sequence>MSSVAVSGGSASSAMGMNLQLPPVLMPDEAGALQAAISSGNADQVARSCGWSTIRALCLLPTGRSCMEEAVVHNHPGVLRLLIAFTPSVYMCLPIASCRDAFLVAAMKCDALALHFFLTAGVPPDTTRDDGTTALYHVFLQRDWQCIQVLVGAGADVNLAPAGGKSALRVAVHNDDLLMADILLKAGAAVNEMEDNLSHLSYVTLSRTRGTAMVQLLLEHAADPEVTDNGETPLGLAMLEGNEVLARHFINTGADPVVRVARCSFYSDDEREWDDESEDENADSLSMLHLALRHGFSDGFLEELECNPADFLEVLPEGQTMLHFAVKHGSTAAVRFVAVEAAKTGTKGANFVHAHDARGRTALMLAVCLDDGDKVRALLDLGASATVVNAISGMSAAAQAAERGHSDVVAALNQ</sequence>
<proteinExistence type="predicted"/>
<evidence type="ECO:0000313" key="5">
    <source>
        <dbReference type="Proteomes" id="UP000218209"/>
    </source>
</evidence>
<dbReference type="InterPro" id="IPR002110">
    <property type="entry name" value="Ankyrin_rpt"/>
</dbReference>
<evidence type="ECO:0000256" key="1">
    <source>
        <dbReference type="ARBA" id="ARBA00022737"/>
    </source>
</evidence>
<dbReference type="OrthoDB" id="341259at2759"/>
<accession>A0A1X6NVR9</accession>
<protein>
    <submittedName>
        <fullName evidence="4">Uncharacterized protein</fullName>
    </submittedName>
</protein>
<keyword evidence="2 3" id="KW-0040">ANK repeat</keyword>
<dbReference type="Proteomes" id="UP000218209">
    <property type="component" value="Unassembled WGS sequence"/>
</dbReference>
<dbReference type="AlphaFoldDB" id="A0A1X6NVR9"/>
<dbReference type="SMART" id="SM00248">
    <property type="entry name" value="ANK"/>
    <property type="match status" value="8"/>
</dbReference>
<feature type="repeat" description="ANK" evidence="3">
    <location>
        <begin position="358"/>
        <end position="390"/>
    </location>
</feature>
<dbReference type="SUPFAM" id="SSF48403">
    <property type="entry name" value="Ankyrin repeat"/>
    <property type="match status" value="1"/>
</dbReference>
<feature type="repeat" description="ANK" evidence="3">
    <location>
        <begin position="229"/>
        <end position="255"/>
    </location>
</feature>
<dbReference type="Gene3D" id="1.25.40.20">
    <property type="entry name" value="Ankyrin repeat-containing domain"/>
    <property type="match status" value="2"/>
</dbReference>
<dbReference type="PANTHER" id="PTHR24198:SF165">
    <property type="entry name" value="ANKYRIN REPEAT-CONTAINING PROTEIN-RELATED"/>
    <property type="match status" value="1"/>
</dbReference>
<evidence type="ECO:0000313" key="4">
    <source>
        <dbReference type="EMBL" id="OSX72677.1"/>
    </source>
</evidence>
<organism evidence="4 5">
    <name type="scientific">Porphyra umbilicalis</name>
    <name type="common">Purple laver</name>
    <name type="synonym">Red alga</name>
    <dbReference type="NCBI Taxonomy" id="2786"/>
    <lineage>
        <taxon>Eukaryota</taxon>
        <taxon>Rhodophyta</taxon>
        <taxon>Bangiophyceae</taxon>
        <taxon>Bangiales</taxon>
        <taxon>Bangiaceae</taxon>
        <taxon>Porphyra</taxon>
    </lineage>
</organism>
<keyword evidence="1" id="KW-0677">Repeat</keyword>
<dbReference type="PANTHER" id="PTHR24198">
    <property type="entry name" value="ANKYRIN REPEAT AND PROTEIN KINASE DOMAIN-CONTAINING PROTEIN"/>
    <property type="match status" value="1"/>
</dbReference>
<gene>
    <name evidence="4" type="ORF">BU14_0414s0002</name>
</gene>
<dbReference type="InterPro" id="IPR036770">
    <property type="entry name" value="Ankyrin_rpt-contain_sf"/>
</dbReference>
<keyword evidence="5" id="KW-1185">Reference proteome</keyword>
<dbReference type="EMBL" id="KV919045">
    <property type="protein sequence ID" value="OSX72677.1"/>
    <property type="molecule type" value="Genomic_DNA"/>
</dbReference>
<dbReference type="PROSITE" id="PS50088">
    <property type="entry name" value="ANK_REPEAT"/>
    <property type="match status" value="3"/>
</dbReference>
<dbReference type="PROSITE" id="PS50297">
    <property type="entry name" value="ANK_REP_REGION"/>
    <property type="match status" value="2"/>
</dbReference>
<evidence type="ECO:0000256" key="3">
    <source>
        <dbReference type="PROSITE-ProRule" id="PRU00023"/>
    </source>
</evidence>
<name>A0A1X6NVR9_PORUM</name>
<feature type="repeat" description="ANK" evidence="3">
    <location>
        <begin position="163"/>
        <end position="195"/>
    </location>
</feature>
<reference evidence="4 5" key="1">
    <citation type="submission" date="2017-03" db="EMBL/GenBank/DDBJ databases">
        <title>WGS assembly of Porphyra umbilicalis.</title>
        <authorList>
            <person name="Brawley S.H."/>
            <person name="Blouin N.A."/>
            <person name="Ficko-Blean E."/>
            <person name="Wheeler G.L."/>
            <person name="Lohr M."/>
            <person name="Goodson H.V."/>
            <person name="Jenkins J.W."/>
            <person name="Blaby-Haas C.E."/>
            <person name="Helliwell K.E."/>
            <person name="Chan C."/>
            <person name="Marriage T."/>
            <person name="Bhattacharya D."/>
            <person name="Klein A.S."/>
            <person name="Badis Y."/>
            <person name="Brodie J."/>
            <person name="Cao Y."/>
            <person name="Collen J."/>
            <person name="Dittami S.M."/>
            <person name="Gachon C.M."/>
            <person name="Green B.R."/>
            <person name="Karpowicz S."/>
            <person name="Kim J.W."/>
            <person name="Kudahl U."/>
            <person name="Lin S."/>
            <person name="Michel G."/>
            <person name="Mittag M."/>
            <person name="Olson B.J."/>
            <person name="Pangilinan J."/>
            <person name="Peng Y."/>
            <person name="Qiu H."/>
            <person name="Shu S."/>
            <person name="Singer J.T."/>
            <person name="Smith A.G."/>
            <person name="Sprecher B.N."/>
            <person name="Wagner V."/>
            <person name="Wang W."/>
            <person name="Wang Z.-Y."/>
            <person name="Yan J."/>
            <person name="Yarish C."/>
            <person name="Zoeuner-Riek S."/>
            <person name="Zhuang Y."/>
            <person name="Zou Y."/>
            <person name="Lindquist E.A."/>
            <person name="Grimwood J."/>
            <person name="Barry K."/>
            <person name="Rokhsar D.S."/>
            <person name="Schmutz J."/>
            <person name="Stiller J.W."/>
            <person name="Grossman A.R."/>
            <person name="Prochnik S.E."/>
        </authorList>
    </citation>
    <scope>NUCLEOTIDE SEQUENCE [LARGE SCALE GENOMIC DNA]</scope>
    <source>
        <strain evidence="4">4086291</strain>
    </source>
</reference>